<dbReference type="Proteomes" id="UP000182192">
    <property type="component" value="Unassembled WGS sequence"/>
</dbReference>
<dbReference type="EMBL" id="FOKQ01000008">
    <property type="protein sequence ID" value="SFC15636.1"/>
    <property type="molecule type" value="Genomic_DNA"/>
</dbReference>
<dbReference type="InterPro" id="IPR054254">
    <property type="entry name" value="DUF6985"/>
</dbReference>
<feature type="domain" description="DUF6985" evidence="1">
    <location>
        <begin position="15"/>
        <end position="161"/>
    </location>
</feature>
<name>A0A1I1GVZ5_RUMAL</name>
<proteinExistence type="predicted"/>
<dbReference type="Pfam" id="PF22481">
    <property type="entry name" value="DUF6985"/>
    <property type="match status" value="1"/>
</dbReference>
<accession>A0A1I1GVZ5</accession>
<gene>
    <name evidence="2" type="ORF">SAMN02910406_01240</name>
</gene>
<dbReference type="OrthoDB" id="1820296at2"/>
<dbReference type="AlphaFoldDB" id="A0A1I1GVZ5"/>
<organism evidence="2 3">
    <name type="scientific">Ruminococcus albus</name>
    <dbReference type="NCBI Taxonomy" id="1264"/>
    <lineage>
        <taxon>Bacteria</taxon>
        <taxon>Bacillati</taxon>
        <taxon>Bacillota</taxon>
        <taxon>Clostridia</taxon>
        <taxon>Eubacteriales</taxon>
        <taxon>Oscillospiraceae</taxon>
        <taxon>Ruminococcus</taxon>
    </lineage>
</organism>
<evidence type="ECO:0000313" key="2">
    <source>
        <dbReference type="EMBL" id="SFC15636.1"/>
    </source>
</evidence>
<protein>
    <recommendedName>
        <fullName evidence="1">DUF6985 domain-containing protein</fullName>
    </recommendedName>
</protein>
<evidence type="ECO:0000259" key="1">
    <source>
        <dbReference type="Pfam" id="PF22481"/>
    </source>
</evidence>
<reference evidence="2 3" key="1">
    <citation type="submission" date="2016-10" db="EMBL/GenBank/DDBJ databases">
        <authorList>
            <person name="de Groot N.N."/>
        </authorList>
    </citation>
    <scope>NUCLEOTIDE SEQUENCE [LARGE SCALE GENOMIC DNA]</scope>
    <source>
        <strain evidence="2 3">AR67</strain>
    </source>
</reference>
<evidence type="ECO:0000313" key="3">
    <source>
        <dbReference type="Proteomes" id="UP000182192"/>
    </source>
</evidence>
<sequence length="181" mass="21025">MSIIRDIVHDKDGLGWLYGKFDSDSFFQGEMSITIYGESDDYIEYAEKCVVHYNRLKDDSGFMADLRDKLAKFMYYMRNEWEAMGIYDDIAEDTDKAVADFESGGDILKYLTRPYLNVEIPEDGTDEIGYSIVAECPWEPEHQCSIIVRGDQLKYVGPDDGSTPWDDDDQYYCIWLDEETE</sequence>
<dbReference type="RefSeq" id="WP_074960681.1">
    <property type="nucleotide sequence ID" value="NZ_FOKQ01000008.1"/>
</dbReference>